<name>A0AAE3YKN4_9ACTN</name>
<dbReference type="SUPFAM" id="SSF88946">
    <property type="entry name" value="Sigma2 domain of RNA polymerase sigma factors"/>
    <property type="match status" value="1"/>
</dbReference>
<keyword evidence="5 6" id="KW-0804">Transcription</keyword>
<dbReference type="AlphaFoldDB" id="A0AAE3YKN4"/>
<dbReference type="InterPro" id="IPR013324">
    <property type="entry name" value="RNA_pol_sigma_r3/r4-like"/>
</dbReference>
<dbReference type="Gene3D" id="1.10.10.10">
    <property type="entry name" value="Winged helix-like DNA-binding domain superfamily/Winged helix DNA-binding domain"/>
    <property type="match status" value="1"/>
</dbReference>
<dbReference type="InterPro" id="IPR036388">
    <property type="entry name" value="WH-like_DNA-bd_sf"/>
</dbReference>
<evidence type="ECO:0000256" key="2">
    <source>
        <dbReference type="ARBA" id="ARBA00023015"/>
    </source>
</evidence>
<dbReference type="SUPFAM" id="SSF88659">
    <property type="entry name" value="Sigma3 and sigma4 domains of RNA polymerase sigma factors"/>
    <property type="match status" value="1"/>
</dbReference>
<dbReference type="RefSeq" id="WP_310363754.1">
    <property type="nucleotide sequence ID" value="NZ_JAVDYB010000001.1"/>
</dbReference>
<dbReference type="Pfam" id="PF04542">
    <property type="entry name" value="Sigma70_r2"/>
    <property type="match status" value="1"/>
</dbReference>
<dbReference type="PANTHER" id="PTHR43133">
    <property type="entry name" value="RNA POLYMERASE ECF-TYPE SIGMA FACTO"/>
    <property type="match status" value="1"/>
</dbReference>
<dbReference type="InterPro" id="IPR014284">
    <property type="entry name" value="RNA_pol_sigma-70_dom"/>
</dbReference>
<evidence type="ECO:0000313" key="10">
    <source>
        <dbReference type="Proteomes" id="UP001183643"/>
    </source>
</evidence>
<organism evidence="9 10">
    <name type="scientific">Catenuloplanes atrovinosus</name>
    <dbReference type="NCBI Taxonomy" id="137266"/>
    <lineage>
        <taxon>Bacteria</taxon>
        <taxon>Bacillati</taxon>
        <taxon>Actinomycetota</taxon>
        <taxon>Actinomycetes</taxon>
        <taxon>Micromonosporales</taxon>
        <taxon>Micromonosporaceae</taxon>
        <taxon>Catenuloplanes</taxon>
    </lineage>
</organism>
<keyword evidence="10" id="KW-1185">Reference proteome</keyword>
<dbReference type="GO" id="GO:0006352">
    <property type="term" value="P:DNA-templated transcription initiation"/>
    <property type="evidence" value="ECO:0007669"/>
    <property type="project" value="InterPro"/>
</dbReference>
<evidence type="ECO:0000256" key="1">
    <source>
        <dbReference type="ARBA" id="ARBA00010641"/>
    </source>
</evidence>
<evidence type="ECO:0000256" key="3">
    <source>
        <dbReference type="ARBA" id="ARBA00023082"/>
    </source>
</evidence>
<dbReference type="GO" id="GO:0016987">
    <property type="term" value="F:sigma factor activity"/>
    <property type="evidence" value="ECO:0007669"/>
    <property type="project" value="UniProtKB-KW"/>
</dbReference>
<comment type="caution">
    <text evidence="9">The sequence shown here is derived from an EMBL/GenBank/DDBJ whole genome shotgun (WGS) entry which is preliminary data.</text>
</comment>
<dbReference type="NCBIfam" id="TIGR02937">
    <property type="entry name" value="sigma70-ECF"/>
    <property type="match status" value="1"/>
</dbReference>
<dbReference type="EMBL" id="JAVDYB010000001">
    <property type="protein sequence ID" value="MDR7274277.1"/>
    <property type="molecule type" value="Genomic_DNA"/>
</dbReference>
<comment type="similarity">
    <text evidence="1 6">Belongs to the sigma-70 factor family. ECF subfamily.</text>
</comment>
<evidence type="ECO:0000256" key="4">
    <source>
        <dbReference type="ARBA" id="ARBA00023125"/>
    </source>
</evidence>
<evidence type="ECO:0000256" key="6">
    <source>
        <dbReference type="RuleBase" id="RU000716"/>
    </source>
</evidence>
<keyword evidence="2 6" id="KW-0805">Transcription regulation</keyword>
<gene>
    <name evidence="9" type="ORF">J2S41_001055</name>
</gene>
<evidence type="ECO:0000259" key="7">
    <source>
        <dbReference type="Pfam" id="PF04542"/>
    </source>
</evidence>
<accession>A0AAE3YKN4</accession>
<feature type="domain" description="RNA polymerase sigma-70 region 2" evidence="7">
    <location>
        <begin position="20"/>
        <end position="86"/>
    </location>
</feature>
<dbReference type="PROSITE" id="PS01063">
    <property type="entry name" value="SIGMA70_ECF"/>
    <property type="match status" value="1"/>
</dbReference>
<evidence type="ECO:0000256" key="5">
    <source>
        <dbReference type="ARBA" id="ARBA00023163"/>
    </source>
</evidence>
<dbReference type="Proteomes" id="UP001183643">
    <property type="component" value="Unassembled WGS sequence"/>
</dbReference>
<feature type="domain" description="RNA polymerase sigma-70 region 4" evidence="8">
    <location>
        <begin position="119"/>
        <end position="168"/>
    </location>
</feature>
<evidence type="ECO:0000313" key="9">
    <source>
        <dbReference type="EMBL" id="MDR7274277.1"/>
    </source>
</evidence>
<dbReference type="PANTHER" id="PTHR43133:SF52">
    <property type="entry name" value="ECF RNA POLYMERASE SIGMA FACTOR SIGL"/>
    <property type="match status" value="1"/>
</dbReference>
<dbReference type="InterPro" id="IPR007627">
    <property type="entry name" value="RNA_pol_sigma70_r2"/>
</dbReference>
<evidence type="ECO:0000259" key="8">
    <source>
        <dbReference type="Pfam" id="PF04545"/>
    </source>
</evidence>
<dbReference type="InterPro" id="IPR000838">
    <property type="entry name" value="RNA_pol_sigma70_ECF_CS"/>
</dbReference>
<dbReference type="InterPro" id="IPR039425">
    <property type="entry name" value="RNA_pol_sigma-70-like"/>
</dbReference>
<proteinExistence type="inferred from homology"/>
<protein>
    <recommendedName>
        <fullName evidence="6">RNA polymerase sigma factor</fullName>
    </recommendedName>
</protein>
<dbReference type="CDD" id="cd06171">
    <property type="entry name" value="Sigma70_r4"/>
    <property type="match status" value="1"/>
</dbReference>
<dbReference type="Pfam" id="PF04545">
    <property type="entry name" value="Sigma70_r4"/>
    <property type="match status" value="1"/>
</dbReference>
<dbReference type="InterPro" id="IPR007630">
    <property type="entry name" value="RNA_pol_sigma70_r4"/>
</dbReference>
<dbReference type="InterPro" id="IPR013325">
    <property type="entry name" value="RNA_pol_sigma_r2"/>
</dbReference>
<reference evidence="9" key="1">
    <citation type="submission" date="2023-07" db="EMBL/GenBank/DDBJ databases">
        <title>Sequencing the genomes of 1000 actinobacteria strains.</title>
        <authorList>
            <person name="Klenk H.-P."/>
        </authorList>
    </citation>
    <scope>NUCLEOTIDE SEQUENCE</scope>
    <source>
        <strain evidence="9">DSM 44707</strain>
    </source>
</reference>
<keyword evidence="3 6" id="KW-0731">Sigma factor</keyword>
<keyword evidence="4 6" id="KW-0238">DNA-binding</keyword>
<sequence>MNVREQSPIDGDAWLRSLHADHGPAVYRYLTGLTLGDRATAEDLLQETLLRAWRHRAVLSRDPSGVRAWLFTVARNLVIDAGRARRTRPAEVSPPDLTQVPASGDAMERVLTAGVVREALRRLSPRHRTVLVELYFTENQAADIASRLGVPEGTVKSRAHYALRALRQVLREMES</sequence>
<dbReference type="Gene3D" id="1.10.1740.10">
    <property type="match status" value="1"/>
</dbReference>
<dbReference type="GO" id="GO:0003677">
    <property type="term" value="F:DNA binding"/>
    <property type="evidence" value="ECO:0007669"/>
    <property type="project" value="UniProtKB-KW"/>
</dbReference>